<reference evidence="2 3" key="1">
    <citation type="journal article" date="2013" name="Genome Announc.">
        <title>Genome sequences for three denitrifying bacterial strains isolated from a uranium- and nitrate-contaminated subsurface environment.</title>
        <authorList>
            <person name="Venkatramanan R."/>
            <person name="Prakash O."/>
            <person name="Woyke T."/>
            <person name="Chain P."/>
            <person name="Goodwin L.A."/>
            <person name="Watson D."/>
            <person name="Brooks S."/>
            <person name="Kostka J.E."/>
            <person name="Green S.J."/>
        </authorList>
    </citation>
    <scope>NUCLEOTIDE SEQUENCE [LARGE SCALE GENOMIC DNA]</scope>
    <source>
        <strain evidence="2 3">1NES1</strain>
    </source>
</reference>
<dbReference type="KEGG" id="hdt:HYPDE_33523"/>
<evidence type="ECO:0000313" key="2">
    <source>
        <dbReference type="EMBL" id="AGK58377.1"/>
    </source>
</evidence>
<dbReference type="STRING" id="670307.HYPDE_33523"/>
<dbReference type="EMBL" id="CP005587">
    <property type="protein sequence ID" value="AGK58377.1"/>
    <property type="molecule type" value="Genomic_DNA"/>
</dbReference>
<evidence type="ECO:0000256" key="1">
    <source>
        <dbReference type="SAM" id="MobiDB-lite"/>
    </source>
</evidence>
<sequence>MSALRRPCRAAGFPHNELPPKRTDAVAFRPQRGRSFESAFIAWPSCEDATTTGRCPREPGLSGNALAKNRATKKGPRGPLLRAVEHAAV</sequence>
<dbReference type="AlphaFoldDB" id="N0B802"/>
<dbReference type="HOGENOM" id="CLU_2450587_0_0_5"/>
<dbReference type="Proteomes" id="UP000005952">
    <property type="component" value="Chromosome"/>
</dbReference>
<name>N0B802_9HYPH</name>
<gene>
    <name evidence="2" type="ORF">HYPDE_33523</name>
</gene>
<proteinExistence type="predicted"/>
<accession>N0B802</accession>
<protein>
    <submittedName>
        <fullName evidence="2">Uncharacterized protein</fullName>
    </submittedName>
</protein>
<organism evidence="2 3">
    <name type="scientific">Hyphomicrobium denitrificans 1NES1</name>
    <dbReference type="NCBI Taxonomy" id="670307"/>
    <lineage>
        <taxon>Bacteria</taxon>
        <taxon>Pseudomonadati</taxon>
        <taxon>Pseudomonadota</taxon>
        <taxon>Alphaproteobacteria</taxon>
        <taxon>Hyphomicrobiales</taxon>
        <taxon>Hyphomicrobiaceae</taxon>
        <taxon>Hyphomicrobium</taxon>
    </lineage>
</organism>
<evidence type="ECO:0000313" key="3">
    <source>
        <dbReference type="Proteomes" id="UP000005952"/>
    </source>
</evidence>
<feature type="region of interest" description="Disordered" evidence="1">
    <location>
        <begin position="53"/>
        <end position="78"/>
    </location>
</feature>
<keyword evidence="3" id="KW-1185">Reference proteome</keyword>